<accession>A0A7S0C0K0</accession>
<proteinExistence type="predicted"/>
<protein>
    <submittedName>
        <fullName evidence="1">Uncharacterized protein</fullName>
    </submittedName>
</protein>
<sequence>MFDKTGDQIWKKKCQNGCRHHIPQEELEDFPCISIAESISELRIADSNPSLQSLVMSLNEANISVCISPAPNYGAGGFSATLSMINAHMNYANTSRGALIFQFSPWKHSSGTHHDTGEYTGVFYDPQVDRVGIGCRRDGRNGANTVSRLCAECKKSDACSVDEEVMIVPAGHVLQDGDTIIIGCSKLGRNVIRDFDYTKTRHILRDRFWRHANVVQLPFNNTERGPYGLSVAVHMRNGDVTKERLKDGKRYTHAKKYRPFLKEVAALPVGCVATVRIVTEDATDPHVRSVVDFFLDSGGQLEIEILDDTKCSPLCALHTMAAADVLVAGYSNFAGSGAVLSNIDQIVAYAWTPKTKGYLYTTDPHKFREQLRLRCQI</sequence>
<gene>
    <name evidence="1" type="ORF">PINE0816_LOCUS5408</name>
</gene>
<organism evidence="1">
    <name type="scientific">Proboscia inermis</name>
    <dbReference type="NCBI Taxonomy" id="420281"/>
    <lineage>
        <taxon>Eukaryota</taxon>
        <taxon>Sar</taxon>
        <taxon>Stramenopiles</taxon>
        <taxon>Ochrophyta</taxon>
        <taxon>Bacillariophyta</taxon>
        <taxon>Coscinodiscophyceae</taxon>
        <taxon>Rhizosoleniophycidae</taxon>
        <taxon>Rhizosoleniales</taxon>
        <taxon>Rhizosoleniaceae</taxon>
        <taxon>Proboscia</taxon>
    </lineage>
</organism>
<reference evidence="1" key="1">
    <citation type="submission" date="2021-01" db="EMBL/GenBank/DDBJ databases">
        <authorList>
            <person name="Corre E."/>
            <person name="Pelletier E."/>
            <person name="Niang G."/>
            <person name="Scheremetjew M."/>
            <person name="Finn R."/>
            <person name="Kale V."/>
            <person name="Holt S."/>
            <person name="Cochrane G."/>
            <person name="Meng A."/>
            <person name="Brown T."/>
            <person name="Cohen L."/>
        </authorList>
    </citation>
    <scope>NUCLEOTIDE SEQUENCE</scope>
    <source>
        <strain evidence="1">CCAP1064/1</strain>
    </source>
</reference>
<dbReference type="EMBL" id="HBEL01011407">
    <property type="protein sequence ID" value="CAD8409285.1"/>
    <property type="molecule type" value="Transcribed_RNA"/>
</dbReference>
<dbReference type="AlphaFoldDB" id="A0A7S0C0K0"/>
<name>A0A7S0C0K0_9STRA</name>
<evidence type="ECO:0000313" key="1">
    <source>
        <dbReference type="EMBL" id="CAD8409285.1"/>
    </source>
</evidence>